<reference evidence="1" key="1">
    <citation type="journal article" date="2023" name="Science">
        <title>Genome structures resolve the early diversification of teleost fishes.</title>
        <authorList>
            <person name="Parey E."/>
            <person name="Louis A."/>
            <person name="Montfort J."/>
            <person name="Bouchez O."/>
            <person name="Roques C."/>
            <person name="Iampietro C."/>
            <person name="Lluch J."/>
            <person name="Castinel A."/>
            <person name="Donnadieu C."/>
            <person name="Desvignes T."/>
            <person name="Floi Bucao C."/>
            <person name="Jouanno E."/>
            <person name="Wen M."/>
            <person name="Mejri S."/>
            <person name="Dirks R."/>
            <person name="Jansen H."/>
            <person name="Henkel C."/>
            <person name="Chen W.J."/>
            <person name="Zahm M."/>
            <person name="Cabau C."/>
            <person name="Klopp C."/>
            <person name="Thompson A.W."/>
            <person name="Robinson-Rechavi M."/>
            <person name="Braasch I."/>
            <person name="Lecointre G."/>
            <person name="Bobe J."/>
            <person name="Postlethwait J.H."/>
            <person name="Berthelot C."/>
            <person name="Roest Crollius H."/>
            <person name="Guiguen Y."/>
        </authorList>
    </citation>
    <scope>NUCLEOTIDE SEQUENCE</scope>
    <source>
        <strain evidence="1">WJC10195</strain>
    </source>
</reference>
<evidence type="ECO:0000313" key="1">
    <source>
        <dbReference type="EMBL" id="KAJ8365553.1"/>
    </source>
</evidence>
<comment type="caution">
    <text evidence="1">The sequence shown here is derived from an EMBL/GenBank/DDBJ whole genome shotgun (WGS) entry which is preliminary data.</text>
</comment>
<dbReference type="AlphaFoldDB" id="A0A9Q1J4I9"/>
<name>A0A9Q1J4I9_SYNKA</name>
<dbReference type="EMBL" id="JAINUF010000004">
    <property type="protein sequence ID" value="KAJ8365553.1"/>
    <property type="molecule type" value="Genomic_DNA"/>
</dbReference>
<proteinExistence type="predicted"/>
<accession>A0A9Q1J4I9</accession>
<protein>
    <submittedName>
        <fullName evidence="1">Uncharacterized protein</fullName>
    </submittedName>
</protein>
<evidence type="ECO:0000313" key="2">
    <source>
        <dbReference type="Proteomes" id="UP001152622"/>
    </source>
</evidence>
<keyword evidence="2" id="KW-1185">Reference proteome</keyword>
<gene>
    <name evidence="1" type="ORF">SKAU_G00143840</name>
</gene>
<sequence>MRWSLTCGSTSSASTPRLKRLNLRLGREWKRDYPRCEVTPRLNGSLQTRGGCDTAAKESRGGLQVEQQGNLKHIGPDLQVNTSERCTWDKVTLIGQAGVEGVCRKRTAQGSTTVLKQNINPQIMK</sequence>
<dbReference type="Proteomes" id="UP001152622">
    <property type="component" value="Chromosome 4"/>
</dbReference>
<organism evidence="1 2">
    <name type="scientific">Synaphobranchus kaupii</name>
    <name type="common">Kaup's arrowtooth eel</name>
    <dbReference type="NCBI Taxonomy" id="118154"/>
    <lineage>
        <taxon>Eukaryota</taxon>
        <taxon>Metazoa</taxon>
        <taxon>Chordata</taxon>
        <taxon>Craniata</taxon>
        <taxon>Vertebrata</taxon>
        <taxon>Euteleostomi</taxon>
        <taxon>Actinopterygii</taxon>
        <taxon>Neopterygii</taxon>
        <taxon>Teleostei</taxon>
        <taxon>Anguilliformes</taxon>
        <taxon>Synaphobranchidae</taxon>
        <taxon>Synaphobranchus</taxon>
    </lineage>
</organism>